<dbReference type="OrthoDB" id="3257061at2759"/>
<dbReference type="InterPro" id="IPR046700">
    <property type="entry name" value="DUF6570"/>
</dbReference>
<gene>
    <name evidence="2" type="ORF">F5147DRAFT_51546</name>
</gene>
<dbReference type="AlphaFoldDB" id="A0A9P7JX61"/>
<name>A0A9P7JX61_9AGAM</name>
<protein>
    <recommendedName>
        <fullName evidence="1">DUF6570 domain-containing protein</fullName>
    </recommendedName>
</protein>
<dbReference type="EMBL" id="JABBWM010000012">
    <property type="protein sequence ID" value="KAG2113589.1"/>
    <property type="molecule type" value="Genomic_DNA"/>
</dbReference>
<comment type="caution">
    <text evidence="2">The sequence shown here is derived from an EMBL/GenBank/DDBJ whole genome shotgun (WGS) entry which is preliminary data.</text>
</comment>
<dbReference type="RefSeq" id="XP_041295976.1">
    <property type="nucleotide sequence ID" value="XM_041429935.1"/>
</dbReference>
<evidence type="ECO:0000313" key="2">
    <source>
        <dbReference type="EMBL" id="KAG2113589.1"/>
    </source>
</evidence>
<reference evidence="2" key="1">
    <citation type="journal article" date="2020" name="New Phytol.">
        <title>Comparative genomics reveals dynamic genome evolution in host specialist ectomycorrhizal fungi.</title>
        <authorList>
            <person name="Lofgren L.A."/>
            <person name="Nguyen N.H."/>
            <person name="Vilgalys R."/>
            <person name="Ruytinx J."/>
            <person name="Liao H.L."/>
            <person name="Branco S."/>
            <person name="Kuo A."/>
            <person name="LaButti K."/>
            <person name="Lipzen A."/>
            <person name="Andreopoulos W."/>
            <person name="Pangilinan J."/>
            <person name="Riley R."/>
            <person name="Hundley H."/>
            <person name="Na H."/>
            <person name="Barry K."/>
            <person name="Grigoriev I.V."/>
            <person name="Stajich J.E."/>
            <person name="Kennedy P.G."/>
        </authorList>
    </citation>
    <scope>NUCLEOTIDE SEQUENCE</scope>
    <source>
        <strain evidence="2">FC423</strain>
    </source>
</reference>
<feature type="domain" description="DUF6570" evidence="1">
    <location>
        <begin position="30"/>
        <end position="176"/>
    </location>
</feature>
<proteinExistence type="predicted"/>
<organism evidence="2 3">
    <name type="scientific">Suillus discolor</name>
    <dbReference type="NCBI Taxonomy" id="1912936"/>
    <lineage>
        <taxon>Eukaryota</taxon>
        <taxon>Fungi</taxon>
        <taxon>Dikarya</taxon>
        <taxon>Basidiomycota</taxon>
        <taxon>Agaricomycotina</taxon>
        <taxon>Agaricomycetes</taxon>
        <taxon>Agaricomycetidae</taxon>
        <taxon>Boletales</taxon>
        <taxon>Suillineae</taxon>
        <taxon>Suillaceae</taxon>
        <taxon>Suillus</taxon>
    </lineage>
</organism>
<evidence type="ECO:0000259" key="1">
    <source>
        <dbReference type="Pfam" id="PF20209"/>
    </source>
</evidence>
<dbReference type="Pfam" id="PF20209">
    <property type="entry name" value="DUF6570"/>
    <property type="match status" value="1"/>
</dbReference>
<dbReference type="Proteomes" id="UP000823399">
    <property type="component" value="Unassembled WGS sequence"/>
</dbReference>
<sequence>MLLYNPAIMIRDDCQYGFLCDHCWDNIKSHKTPLFSLANNLWIGDVPDELGMLTLPERILVALSYPAAYIVKLFPKKRGAVHWDAAGLNSGLRGNVSTYRLNTSSIAAMVEGELLPPKPSILATTIGVSIVGPNNLPERCLPPFLSVSRSHLRNALLFLKRENTLYSNITISEDNIALYPTHGIPDVIMSSIRHLQDTAAVDGEREDYVPEDDVQDIFAEHDHAFPSGQHVDEDSIVDENVPSNVFPVQSHGVLDSNVSEVDDDEILAHAIANISEHYSIQRGTTFVNEYPRRDVNHTLRRSGHRRFAGQSIRQLLGVAAQQRRLHCNTMTPSTNIYDSTELYYDTEQPVHTVSREAEKQYSYKSCSSTNGKPKRRPRYC</sequence>
<keyword evidence="3" id="KW-1185">Reference proteome</keyword>
<accession>A0A9P7JX61</accession>
<evidence type="ECO:0000313" key="3">
    <source>
        <dbReference type="Proteomes" id="UP000823399"/>
    </source>
</evidence>
<dbReference type="GeneID" id="64692194"/>